<protein>
    <submittedName>
        <fullName evidence="1">Uncharacterized protein</fullName>
    </submittedName>
</protein>
<organism evidence="1 2">
    <name type="scientific">Trema orientale</name>
    <name type="common">Charcoal tree</name>
    <name type="synonym">Celtis orientalis</name>
    <dbReference type="NCBI Taxonomy" id="63057"/>
    <lineage>
        <taxon>Eukaryota</taxon>
        <taxon>Viridiplantae</taxon>
        <taxon>Streptophyta</taxon>
        <taxon>Embryophyta</taxon>
        <taxon>Tracheophyta</taxon>
        <taxon>Spermatophyta</taxon>
        <taxon>Magnoliopsida</taxon>
        <taxon>eudicotyledons</taxon>
        <taxon>Gunneridae</taxon>
        <taxon>Pentapetalae</taxon>
        <taxon>rosids</taxon>
        <taxon>fabids</taxon>
        <taxon>Rosales</taxon>
        <taxon>Cannabaceae</taxon>
        <taxon>Trema</taxon>
    </lineage>
</organism>
<dbReference type="Proteomes" id="UP000237000">
    <property type="component" value="Unassembled WGS sequence"/>
</dbReference>
<keyword evidence="2" id="KW-1185">Reference proteome</keyword>
<dbReference type="InParanoid" id="A0A2P5EQ62"/>
<evidence type="ECO:0000313" key="1">
    <source>
        <dbReference type="EMBL" id="PON87693.1"/>
    </source>
</evidence>
<accession>A0A2P5EQ62</accession>
<sequence>MVSVIERLNTFLTFALTHLCRIRNFEKPRSQFNKPFWIYNCDLTHILFCSHNKLMVDDPVRLSLEKSTARVDINWLILNESSVALLWVLSSSMEEKSCSNGLSDLCIILSSTHNVQFIPETKNQSFSSSCHLQRCISRLYSKWHLLEIKSNNTSLKRELIQAETHIDKSKTLTMF</sequence>
<reference evidence="2" key="1">
    <citation type="submission" date="2016-06" db="EMBL/GenBank/DDBJ databases">
        <title>Parallel loss of symbiosis genes in relatives of nitrogen-fixing non-legume Parasponia.</title>
        <authorList>
            <person name="Van Velzen R."/>
            <person name="Holmer R."/>
            <person name="Bu F."/>
            <person name="Rutten L."/>
            <person name="Van Zeijl A."/>
            <person name="Liu W."/>
            <person name="Santuari L."/>
            <person name="Cao Q."/>
            <person name="Sharma T."/>
            <person name="Shen D."/>
            <person name="Roswanjaya Y."/>
            <person name="Wardhani T."/>
            <person name="Kalhor M.S."/>
            <person name="Jansen J."/>
            <person name="Van den Hoogen J."/>
            <person name="Gungor B."/>
            <person name="Hartog M."/>
            <person name="Hontelez J."/>
            <person name="Verver J."/>
            <person name="Yang W.-C."/>
            <person name="Schijlen E."/>
            <person name="Repin R."/>
            <person name="Schilthuizen M."/>
            <person name="Schranz E."/>
            <person name="Heidstra R."/>
            <person name="Miyata K."/>
            <person name="Fedorova E."/>
            <person name="Kohlen W."/>
            <person name="Bisseling T."/>
            <person name="Smit S."/>
            <person name="Geurts R."/>
        </authorList>
    </citation>
    <scope>NUCLEOTIDE SEQUENCE [LARGE SCALE GENOMIC DNA]</scope>
    <source>
        <strain evidence="2">cv. RG33-2</strain>
    </source>
</reference>
<gene>
    <name evidence="1" type="ORF">TorRG33x02_165370</name>
</gene>
<comment type="caution">
    <text evidence="1">The sequence shown here is derived from an EMBL/GenBank/DDBJ whole genome shotgun (WGS) entry which is preliminary data.</text>
</comment>
<dbReference type="OrthoDB" id="10299046at2759"/>
<proteinExistence type="predicted"/>
<dbReference type="AlphaFoldDB" id="A0A2P5EQ62"/>
<name>A0A2P5EQ62_TREOI</name>
<evidence type="ECO:0000313" key="2">
    <source>
        <dbReference type="Proteomes" id="UP000237000"/>
    </source>
</evidence>
<dbReference type="EMBL" id="JXTC01000114">
    <property type="protein sequence ID" value="PON87693.1"/>
    <property type="molecule type" value="Genomic_DNA"/>
</dbReference>